<dbReference type="GO" id="GO:0004930">
    <property type="term" value="F:G protein-coupled receptor activity"/>
    <property type="evidence" value="ECO:0007669"/>
    <property type="project" value="InterPro"/>
</dbReference>
<evidence type="ECO:0000256" key="6">
    <source>
        <dbReference type="SAM" id="Phobius"/>
    </source>
</evidence>
<keyword evidence="5" id="KW-0325">Glycoprotein</keyword>
<dbReference type="InterPro" id="IPR028082">
    <property type="entry name" value="Peripla_BP_I"/>
</dbReference>
<proteinExistence type="predicted"/>
<gene>
    <name evidence="8" type="ORF">BCR33DRAFT_373197</name>
</gene>
<sequence length="254" mass="29098">MSPSDFGFNFMLQCYYDCVMIMAHGLDKLMKSNASFTPEMLGNRQLQSHMNYKLFQDVGYSGISSTNMMLSDSGDLLLPFQFFYFSGDYYNVTAFGQTNSQYTNFSYYSDVRPRFYGGISIPPPDGPSRPISVSYSISSFCGQFIVSAAFVGVAFSSFAVSCLLYFHNHKLVKSKGIPESVVQLLGCMLLYISIIFYIPVASRYTCHIRQWLFIIGYNMIITTMCMKRVFLAFILQIKLYWRLCLFCYHKGMHP</sequence>
<dbReference type="PROSITE" id="PS50259">
    <property type="entry name" value="G_PROTEIN_RECEP_F3_4"/>
    <property type="match status" value="1"/>
</dbReference>
<dbReference type="OrthoDB" id="2162289at2759"/>
<reference evidence="8 9" key="1">
    <citation type="submission" date="2016-07" db="EMBL/GenBank/DDBJ databases">
        <title>Pervasive Adenine N6-methylation of Active Genes in Fungi.</title>
        <authorList>
            <consortium name="DOE Joint Genome Institute"/>
            <person name="Mondo S.J."/>
            <person name="Dannebaum R.O."/>
            <person name="Kuo R.C."/>
            <person name="Labutti K."/>
            <person name="Haridas S."/>
            <person name="Kuo A."/>
            <person name="Salamov A."/>
            <person name="Ahrendt S.R."/>
            <person name="Lipzen A."/>
            <person name="Sullivan W."/>
            <person name="Andreopoulos W.B."/>
            <person name="Clum A."/>
            <person name="Lindquist E."/>
            <person name="Daum C."/>
            <person name="Ramamoorthy G.K."/>
            <person name="Gryganskyi A."/>
            <person name="Culley D."/>
            <person name="Magnuson J.K."/>
            <person name="James T.Y."/>
            <person name="O'Malley M.A."/>
            <person name="Stajich J.E."/>
            <person name="Spatafora J.W."/>
            <person name="Visel A."/>
            <person name="Grigoriev I.V."/>
        </authorList>
    </citation>
    <scope>NUCLEOTIDE SEQUENCE [LARGE SCALE GENOMIC DNA]</scope>
    <source>
        <strain evidence="8 9">JEL800</strain>
    </source>
</reference>
<evidence type="ECO:0000313" key="8">
    <source>
        <dbReference type="EMBL" id="ORY40238.1"/>
    </source>
</evidence>
<evidence type="ECO:0000256" key="4">
    <source>
        <dbReference type="ARBA" id="ARBA00023136"/>
    </source>
</evidence>
<comment type="subcellular location">
    <subcellularLocation>
        <location evidence="1">Membrane</location>
        <topology evidence="1">Multi-pass membrane protein</topology>
    </subcellularLocation>
</comment>
<dbReference type="SUPFAM" id="SSF53822">
    <property type="entry name" value="Periplasmic binding protein-like I"/>
    <property type="match status" value="1"/>
</dbReference>
<dbReference type="AlphaFoldDB" id="A0A1Y2BZP0"/>
<evidence type="ECO:0000313" key="9">
    <source>
        <dbReference type="Proteomes" id="UP000193642"/>
    </source>
</evidence>
<evidence type="ECO:0000256" key="1">
    <source>
        <dbReference type="ARBA" id="ARBA00004141"/>
    </source>
</evidence>
<dbReference type="GO" id="GO:0016020">
    <property type="term" value="C:membrane"/>
    <property type="evidence" value="ECO:0007669"/>
    <property type="project" value="UniProtKB-SubCell"/>
</dbReference>
<keyword evidence="2 6" id="KW-0812">Transmembrane</keyword>
<feature type="transmembrane region" description="Helical" evidence="6">
    <location>
        <begin position="180"/>
        <end position="199"/>
    </location>
</feature>
<dbReference type="Pfam" id="PF00003">
    <property type="entry name" value="7tm_3"/>
    <property type="match status" value="1"/>
</dbReference>
<accession>A0A1Y2BZP0</accession>
<dbReference type="Proteomes" id="UP000193642">
    <property type="component" value="Unassembled WGS sequence"/>
</dbReference>
<evidence type="ECO:0000259" key="7">
    <source>
        <dbReference type="PROSITE" id="PS50259"/>
    </source>
</evidence>
<dbReference type="InterPro" id="IPR017978">
    <property type="entry name" value="GPCR_3_C"/>
</dbReference>
<evidence type="ECO:0000256" key="2">
    <source>
        <dbReference type="ARBA" id="ARBA00022692"/>
    </source>
</evidence>
<name>A0A1Y2BZP0_9FUNG</name>
<evidence type="ECO:0000256" key="3">
    <source>
        <dbReference type="ARBA" id="ARBA00022989"/>
    </source>
</evidence>
<feature type="transmembrane region" description="Helical" evidence="6">
    <location>
        <begin position="144"/>
        <end position="168"/>
    </location>
</feature>
<feature type="transmembrane region" description="Helical" evidence="6">
    <location>
        <begin position="211"/>
        <end position="235"/>
    </location>
</feature>
<keyword evidence="3 6" id="KW-1133">Transmembrane helix</keyword>
<organism evidence="8 9">
    <name type="scientific">Rhizoclosmatium globosum</name>
    <dbReference type="NCBI Taxonomy" id="329046"/>
    <lineage>
        <taxon>Eukaryota</taxon>
        <taxon>Fungi</taxon>
        <taxon>Fungi incertae sedis</taxon>
        <taxon>Chytridiomycota</taxon>
        <taxon>Chytridiomycota incertae sedis</taxon>
        <taxon>Chytridiomycetes</taxon>
        <taxon>Chytridiales</taxon>
        <taxon>Chytriomycetaceae</taxon>
        <taxon>Rhizoclosmatium</taxon>
    </lineage>
</organism>
<evidence type="ECO:0000256" key="5">
    <source>
        <dbReference type="ARBA" id="ARBA00023180"/>
    </source>
</evidence>
<keyword evidence="4 6" id="KW-0472">Membrane</keyword>
<keyword evidence="9" id="KW-1185">Reference proteome</keyword>
<dbReference type="EMBL" id="MCGO01000036">
    <property type="protein sequence ID" value="ORY40238.1"/>
    <property type="molecule type" value="Genomic_DNA"/>
</dbReference>
<protein>
    <recommendedName>
        <fullName evidence="7">G-protein coupled receptors family 3 profile domain-containing protein</fullName>
    </recommendedName>
</protein>
<feature type="domain" description="G-protein coupled receptors family 3 profile" evidence="7">
    <location>
        <begin position="141"/>
        <end position="236"/>
    </location>
</feature>
<comment type="caution">
    <text evidence="8">The sequence shown here is derived from an EMBL/GenBank/DDBJ whole genome shotgun (WGS) entry which is preliminary data.</text>
</comment>